<feature type="transmembrane region" description="Helical" evidence="6">
    <location>
        <begin position="17"/>
        <end position="38"/>
    </location>
</feature>
<proteinExistence type="predicted"/>
<dbReference type="InterPro" id="IPR052536">
    <property type="entry name" value="ABC-4_Integral_Memb_Prot"/>
</dbReference>
<dbReference type="AlphaFoldDB" id="A0A9W6C4T3"/>
<evidence type="ECO:0000256" key="2">
    <source>
        <dbReference type="ARBA" id="ARBA00022475"/>
    </source>
</evidence>
<sequence length="661" mass="76911">MFNKIILKNFKSNLHNYILFFISNIVAVAEMIAFWGMNDIVTKAITDKVTAAALKMDFKIAAGLITVITVLLMVFSMKHYIQLRMKDYSTFIILGMRKRTSYLMMLTEYVAGCVLSLILGILLGIGLLYGIQYWIRGIYPEFIKITAFDWKILRNACGLSIGIMALVFVALITWMDGKDMSAFMSSAEQNEKRPVSGRWLLLVVLGIVLLVIGEDMYQGSDSMYLTSHAVFPAGMVLIVVFGLAWVLERFRKRKKSYLRHIFQLNQLYSKFQNNLMILILLLVIHFFALTYLTVEISSLLPLDRYRENYPYDSVWIAREEDKEYAKELAEKYDGTVTEFPMLRVTTAYTAQQIGVSASTYQKLTGKDCDLEGREIWFGMEDAEFRKEKDITNWDSHDLYEDVFVGNYDPEFNMVMLKNTEEGKPYHYELTKAFTQSLIGQYSLDQYHENMVIFSDEFFEERWQEVRRDKTEASELYLFTFPARERADAYTELTAYNDANGIKNKNEVMMENSLYNTDEFLKGQRMRAVFSLSSKLFLMATLLLSGFFVVALKNLSEMTSFKRRYEFLNYMGMKEKEQRKNIRFETKILTMISAGAAFVMGVLYVCSYLYQQNTGGGDGVGTEFWKYWAAIMIAYLVVVYLIQQLFGWYVIRRLKRERRKQG</sequence>
<dbReference type="PANTHER" id="PTHR46795">
    <property type="entry name" value="ABC TRANSPORTER PERMEASE-RELATED-RELATED"/>
    <property type="match status" value="1"/>
</dbReference>
<feature type="transmembrane region" description="Helical" evidence="6">
    <location>
        <begin position="275"/>
        <end position="294"/>
    </location>
</feature>
<feature type="transmembrane region" description="Helical" evidence="6">
    <location>
        <begin position="587"/>
        <end position="609"/>
    </location>
</feature>
<accession>A0A9W6C4T3</accession>
<dbReference type="GO" id="GO:0005886">
    <property type="term" value="C:plasma membrane"/>
    <property type="evidence" value="ECO:0007669"/>
    <property type="project" value="UniProtKB-SubCell"/>
</dbReference>
<feature type="transmembrane region" description="Helical" evidence="6">
    <location>
        <begin position="225"/>
        <end position="247"/>
    </location>
</feature>
<gene>
    <name evidence="8" type="ORF">Selli1_21750</name>
</gene>
<keyword evidence="2" id="KW-1003">Cell membrane</keyword>
<protein>
    <recommendedName>
        <fullName evidence="7">ABC3 transporter permease C-terminal domain-containing protein</fullName>
    </recommendedName>
</protein>
<dbReference type="Pfam" id="PF02687">
    <property type="entry name" value="FtsX"/>
    <property type="match status" value="1"/>
</dbReference>
<keyword evidence="4 6" id="KW-1133">Transmembrane helix</keyword>
<evidence type="ECO:0000256" key="4">
    <source>
        <dbReference type="ARBA" id="ARBA00022989"/>
    </source>
</evidence>
<feature type="transmembrane region" description="Helical" evidence="6">
    <location>
        <begin position="535"/>
        <end position="554"/>
    </location>
</feature>
<feature type="transmembrane region" description="Helical" evidence="6">
    <location>
        <begin position="195"/>
        <end position="213"/>
    </location>
</feature>
<dbReference type="Proteomes" id="UP001145145">
    <property type="component" value="Unassembled WGS sequence"/>
</dbReference>
<comment type="caution">
    <text evidence="8">The sequence shown here is derived from an EMBL/GenBank/DDBJ whole genome shotgun (WGS) entry which is preliminary data.</text>
</comment>
<feature type="domain" description="ABC3 transporter permease C-terminal" evidence="7">
    <location>
        <begin position="60"/>
        <end position="162"/>
    </location>
</feature>
<evidence type="ECO:0000256" key="5">
    <source>
        <dbReference type="ARBA" id="ARBA00023136"/>
    </source>
</evidence>
<reference evidence="8 9" key="1">
    <citation type="journal article" date="2023" name="Int. J. Syst. Evol. Microbiol.">
        <title>Sellimonas catena sp. nov., isolated from human faeces.</title>
        <authorList>
            <person name="Hisatomi A."/>
            <person name="Ohkuma M."/>
            <person name="Sakamoto M."/>
        </authorList>
    </citation>
    <scope>NUCLEOTIDE SEQUENCE [LARGE SCALE GENOMIC DNA]</scope>
    <source>
        <strain evidence="8 9">12EGH17</strain>
    </source>
</reference>
<organism evidence="8 9">
    <name type="scientific">Sellimonas catena</name>
    <dbReference type="NCBI Taxonomy" id="2994035"/>
    <lineage>
        <taxon>Bacteria</taxon>
        <taxon>Bacillati</taxon>
        <taxon>Bacillota</taxon>
        <taxon>Clostridia</taxon>
        <taxon>Lachnospirales</taxon>
        <taxon>Lachnospiraceae</taxon>
        <taxon>Sellimonas</taxon>
    </lineage>
</organism>
<dbReference type="InterPro" id="IPR003838">
    <property type="entry name" value="ABC3_permease_C"/>
</dbReference>
<dbReference type="RefSeq" id="WP_087167104.1">
    <property type="nucleotide sequence ID" value="NZ_BSBO01000022.1"/>
</dbReference>
<keyword evidence="3 6" id="KW-0812">Transmembrane</keyword>
<feature type="transmembrane region" description="Helical" evidence="6">
    <location>
        <begin position="152"/>
        <end position="174"/>
    </location>
</feature>
<evidence type="ECO:0000313" key="9">
    <source>
        <dbReference type="Proteomes" id="UP001145145"/>
    </source>
</evidence>
<evidence type="ECO:0000256" key="3">
    <source>
        <dbReference type="ARBA" id="ARBA00022692"/>
    </source>
</evidence>
<evidence type="ECO:0000256" key="6">
    <source>
        <dbReference type="SAM" id="Phobius"/>
    </source>
</evidence>
<keyword evidence="5 6" id="KW-0472">Membrane</keyword>
<evidence type="ECO:0000256" key="1">
    <source>
        <dbReference type="ARBA" id="ARBA00004651"/>
    </source>
</evidence>
<dbReference type="PANTHER" id="PTHR46795:SF3">
    <property type="entry name" value="ABC TRANSPORTER PERMEASE"/>
    <property type="match status" value="1"/>
</dbReference>
<feature type="transmembrane region" description="Helical" evidence="6">
    <location>
        <begin position="102"/>
        <end position="132"/>
    </location>
</feature>
<comment type="subcellular location">
    <subcellularLocation>
        <location evidence="1">Cell membrane</location>
        <topology evidence="1">Multi-pass membrane protein</topology>
    </subcellularLocation>
</comment>
<evidence type="ECO:0000313" key="8">
    <source>
        <dbReference type="EMBL" id="GLG05001.1"/>
    </source>
</evidence>
<name>A0A9W6C4T3_9FIRM</name>
<feature type="transmembrane region" description="Helical" evidence="6">
    <location>
        <begin position="58"/>
        <end position="81"/>
    </location>
</feature>
<feature type="transmembrane region" description="Helical" evidence="6">
    <location>
        <begin position="629"/>
        <end position="650"/>
    </location>
</feature>
<evidence type="ECO:0000259" key="7">
    <source>
        <dbReference type="Pfam" id="PF02687"/>
    </source>
</evidence>
<keyword evidence="9" id="KW-1185">Reference proteome</keyword>
<dbReference type="EMBL" id="BSBO01000022">
    <property type="protein sequence ID" value="GLG05001.1"/>
    <property type="molecule type" value="Genomic_DNA"/>
</dbReference>